<comment type="similarity">
    <text evidence="1">In the C-terminal section; belongs to the class-I pyridoxal-phosphate-dependent aminotransferase family.</text>
</comment>
<dbReference type="Gene3D" id="3.90.1150.10">
    <property type="entry name" value="Aspartate Aminotransferase, domain 1"/>
    <property type="match status" value="1"/>
</dbReference>
<evidence type="ECO:0000256" key="4">
    <source>
        <dbReference type="ARBA" id="ARBA00023125"/>
    </source>
</evidence>
<dbReference type="GO" id="GO:0003700">
    <property type="term" value="F:DNA-binding transcription factor activity"/>
    <property type="evidence" value="ECO:0007669"/>
    <property type="project" value="InterPro"/>
</dbReference>
<dbReference type="AlphaFoldDB" id="A0A369WEB1"/>
<dbReference type="SUPFAM" id="SSF53383">
    <property type="entry name" value="PLP-dependent transferases"/>
    <property type="match status" value="1"/>
</dbReference>
<name>A0A369WEB1_9GAMM</name>
<dbReference type="InterPro" id="IPR051446">
    <property type="entry name" value="HTH_trans_reg/aminotransferase"/>
</dbReference>
<dbReference type="Gene3D" id="3.40.640.10">
    <property type="entry name" value="Type I PLP-dependent aspartate aminotransferase-like (Major domain)"/>
    <property type="match status" value="1"/>
</dbReference>
<dbReference type="SUPFAM" id="SSF46785">
    <property type="entry name" value="Winged helix' DNA-binding domain"/>
    <property type="match status" value="1"/>
</dbReference>
<dbReference type="GO" id="GO:0008483">
    <property type="term" value="F:transaminase activity"/>
    <property type="evidence" value="ECO:0007669"/>
    <property type="project" value="UniProtKB-KW"/>
</dbReference>
<dbReference type="GO" id="GO:0030170">
    <property type="term" value="F:pyridoxal phosphate binding"/>
    <property type="evidence" value="ECO:0007669"/>
    <property type="project" value="InterPro"/>
</dbReference>
<keyword evidence="3" id="KW-0805">Transcription regulation</keyword>
<protein>
    <submittedName>
        <fullName evidence="7">PLP-dependent aminotransferase family protein</fullName>
    </submittedName>
</protein>
<dbReference type="Gene3D" id="1.10.10.10">
    <property type="entry name" value="Winged helix-like DNA-binding domain superfamily/Winged helix DNA-binding domain"/>
    <property type="match status" value="1"/>
</dbReference>
<comment type="caution">
    <text evidence="7">The sequence shown here is derived from an EMBL/GenBank/DDBJ whole genome shotgun (WGS) entry which is preliminary data.</text>
</comment>
<sequence>MVMISINQQDELPLVEQVVRGVSRQIDERVLRQGARLPSIRQFANDHRVSRFTVVQAYDRLVAAGYLESRQGSGFYVSKPVDAVAANEAACDLDRAVDILWLLRQSMQQRQFELMPGCGWLPPEWQDASALQRGLRTLARGRSRALVEYGNAFGYLPLRQDLQQRLGELEIAASPNQIVTTHGVSQALDLLFRYFIRPGDKVLVEDPAYFNLFGPLKLLGAELIGVPRNQDGPDTAKLEQLIQQHHPKLMITTAVLHNPTGTCISQAVAYRLLQLAEKYQLMIIEDDIYGDFHGGRATRLAALDQLNRVIYVSSFSKTISASVRVGYLACHPDLAQELVDLKLLTQLTSCETSERLIHQILSEGHYRKSMMRLRSRLERAREQTIGPLESLGMGLYAEPEYGFFLWTRLPSGCEWNAAELAHRALESEMMLAPGNIFSPQQSISPWLRFNAAFCADQPQVFERLKPLLECAASDE</sequence>
<dbReference type="PROSITE" id="PS50949">
    <property type="entry name" value="HTH_GNTR"/>
    <property type="match status" value="1"/>
</dbReference>
<dbReference type="PANTHER" id="PTHR46577">
    <property type="entry name" value="HTH-TYPE TRANSCRIPTIONAL REGULATORY PROTEIN GABR"/>
    <property type="match status" value="1"/>
</dbReference>
<keyword evidence="2" id="KW-0663">Pyridoxal phosphate</keyword>
<evidence type="ECO:0000256" key="2">
    <source>
        <dbReference type="ARBA" id="ARBA00022898"/>
    </source>
</evidence>
<evidence type="ECO:0000313" key="7">
    <source>
        <dbReference type="EMBL" id="RDE19489.1"/>
    </source>
</evidence>
<proteinExistence type="inferred from homology"/>
<dbReference type="InterPro" id="IPR015421">
    <property type="entry name" value="PyrdxlP-dep_Trfase_major"/>
</dbReference>
<dbReference type="PANTHER" id="PTHR46577:SF2">
    <property type="entry name" value="TRANSCRIPTIONAL REGULATORY PROTEIN"/>
    <property type="match status" value="1"/>
</dbReference>
<dbReference type="RefSeq" id="WP_114695834.1">
    <property type="nucleotide sequence ID" value="NZ_QQOH01000003.1"/>
</dbReference>
<dbReference type="InterPro" id="IPR000524">
    <property type="entry name" value="Tscrpt_reg_HTH_GntR"/>
</dbReference>
<dbReference type="InterPro" id="IPR036390">
    <property type="entry name" value="WH_DNA-bd_sf"/>
</dbReference>
<dbReference type="SMART" id="SM00345">
    <property type="entry name" value="HTH_GNTR"/>
    <property type="match status" value="1"/>
</dbReference>
<dbReference type="InterPro" id="IPR015422">
    <property type="entry name" value="PyrdxlP-dep_Trfase_small"/>
</dbReference>
<evidence type="ECO:0000256" key="5">
    <source>
        <dbReference type="ARBA" id="ARBA00023163"/>
    </source>
</evidence>
<evidence type="ECO:0000256" key="1">
    <source>
        <dbReference type="ARBA" id="ARBA00005384"/>
    </source>
</evidence>
<dbReference type="InterPro" id="IPR004839">
    <property type="entry name" value="Aminotransferase_I/II_large"/>
</dbReference>
<evidence type="ECO:0000259" key="6">
    <source>
        <dbReference type="PROSITE" id="PS50949"/>
    </source>
</evidence>
<organism evidence="7 8">
    <name type="scientific">Motiliproteus coralliicola</name>
    <dbReference type="NCBI Taxonomy" id="2283196"/>
    <lineage>
        <taxon>Bacteria</taxon>
        <taxon>Pseudomonadati</taxon>
        <taxon>Pseudomonadota</taxon>
        <taxon>Gammaproteobacteria</taxon>
        <taxon>Oceanospirillales</taxon>
        <taxon>Oceanospirillaceae</taxon>
        <taxon>Motiliproteus</taxon>
    </lineage>
</organism>
<keyword evidence="7" id="KW-0808">Transferase</keyword>
<keyword evidence="8" id="KW-1185">Reference proteome</keyword>
<accession>A0A369WEB1</accession>
<evidence type="ECO:0000256" key="3">
    <source>
        <dbReference type="ARBA" id="ARBA00023015"/>
    </source>
</evidence>
<dbReference type="Proteomes" id="UP000253769">
    <property type="component" value="Unassembled WGS sequence"/>
</dbReference>
<dbReference type="EMBL" id="QQOH01000003">
    <property type="protein sequence ID" value="RDE19489.1"/>
    <property type="molecule type" value="Genomic_DNA"/>
</dbReference>
<dbReference type="InterPro" id="IPR036388">
    <property type="entry name" value="WH-like_DNA-bd_sf"/>
</dbReference>
<dbReference type="Pfam" id="PF00392">
    <property type="entry name" value="GntR"/>
    <property type="match status" value="1"/>
</dbReference>
<dbReference type="OrthoDB" id="9802328at2"/>
<dbReference type="Pfam" id="PF00155">
    <property type="entry name" value="Aminotran_1_2"/>
    <property type="match status" value="1"/>
</dbReference>
<dbReference type="CDD" id="cd07377">
    <property type="entry name" value="WHTH_GntR"/>
    <property type="match status" value="1"/>
</dbReference>
<dbReference type="InterPro" id="IPR015424">
    <property type="entry name" value="PyrdxlP-dep_Trfase"/>
</dbReference>
<evidence type="ECO:0000313" key="8">
    <source>
        <dbReference type="Proteomes" id="UP000253769"/>
    </source>
</evidence>
<keyword evidence="7" id="KW-0032">Aminotransferase</keyword>
<feature type="domain" description="HTH gntR-type" evidence="6">
    <location>
        <begin position="12"/>
        <end position="80"/>
    </location>
</feature>
<keyword evidence="5" id="KW-0804">Transcription</keyword>
<reference evidence="7 8" key="1">
    <citation type="submission" date="2018-07" db="EMBL/GenBank/DDBJ databases">
        <title>Motiliproteus coralliicola sp. nov., a bacterium isolated from Coral.</title>
        <authorList>
            <person name="Wang G."/>
        </authorList>
    </citation>
    <scope>NUCLEOTIDE SEQUENCE [LARGE SCALE GENOMIC DNA]</scope>
    <source>
        <strain evidence="7 8">C34</strain>
    </source>
</reference>
<dbReference type="GO" id="GO:0003677">
    <property type="term" value="F:DNA binding"/>
    <property type="evidence" value="ECO:0007669"/>
    <property type="project" value="UniProtKB-KW"/>
</dbReference>
<gene>
    <name evidence="7" type="ORF">DV711_11395</name>
</gene>
<keyword evidence="4" id="KW-0238">DNA-binding</keyword>
<dbReference type="CDD" id="cd00609">
    <property type="entry name" value="AAT_like"/>
    <property type="match status" value="1"/>
</dbReference>